<keyword evidence="1" id="KW-1133">Transmembrane helix</keyword>
<organism evidence="2 3">
    <name type="scientific">Podarcis muralis</name>
    <name type="common">Wall lizard</name>
    <name type="synonym">Lacerta muralis</name>
    <dbReference type="NCBI Taxonomy" id="64176"/>
    <lineage>
        <taxon>Eukaryota</taxon>
        <taxon>Metazoa</taxon>
        <taxon>Chordata</taxon>
        <taxon>Craniata</taxon>
        <taxon>Vertebrata</taxon>
        <taxon>Euteleostomi</taxon>
        <taxon>Lepidosauria</taxon>
        <taxon>Squamata</taxon>
        <taxon>Bifurcata</taxon>
        <taxon>Unidentata</taxon>
        <taxon>Episquamata</taxon>
        <taxon>Laterata</taxon>
        <taxon>Lacertibaenia</taxon>
        <taxon>Lacertidae</taxon>
        <taxon>Podarcis</taxon>
    </lineage>
</organism>
<sequence length="119" mass="13219">IFHFALVSIFFTIIFVFLLFNLKPATLPNCSISSNTSFDEFFGSSRVITTSSAKALTLYSFCPIVIPFISLFCLIAFRRTSNTKINSSGDNGHPCLVPFSIFISSDTTLFIINFAFCSE</sequence>
<proteinExistence type="predicted"/>
<keyword evidence="3" id="KW-1185">Reference proteome</keyword>
<dbReference type="Ensembl" id="ENSPMRT00000015291.1">
    <property type="protein sequence ID" value="ENSPMRP00000014318.1"/>
    <property type="gene ID" value="ENSPMRG00000009547.1"/>
</dbReference>
<accession>A0A670IQA4</accession>
<keyword evidence="1" id="KW-0472">Membrane</keyword>
<reference evidence="2" key="2">
    <citation type="submission" date="2025-08" db="UniProtKB">
        <authorList>
            <consortium name="Ensembl"/>
        </authorList>
    </citation>
    <scope>IDENTIFICATION</scope>
</reference>
<reference evidence="2" key="3">
    <citation type="submission" date="2025-09" db="UniProtKB">
        <authorList>
            <consortium name="Ensembl"/>
        </authorList>
    </citation>
    <scope>IDENTIFICATION</scope>
</reference>
<evidence type="ECO:0000313" key="2">
    <source>
        <dbReference type="Ensembl" id="ENSPMRP00000014318.1"/>
    </source>
</evidence>
<dbReference type="OMA" id="NGKHEHR"/>
<dbReference type="AlphaFoldDB" id="A0A670IQA4"/>
<feature type="transmembrane region" description="Helical" evidence="1">
    <location>
        <begin position="6"/>
        <end position="22"/>
    </location>
</feature>
<dbReference type="Proteomes" id="UP000472272">
    <property type="component" value="Chromosome 9"/>
</dbReference>
<protein>
    <submittedName>
        <fullName evidence="2">Uncharacterized protein</fullName>
    </submittedName>
</protein>
<keyword evidence="1" id="KW-0812">Transmembrane</keyword>
<evidence type="ECO:0000313" key="3">
    <source>
        <dbReference type="Proteomes" id="UP000472272"/>
    </source>
</evidence>
<name>A0A670IQA4_PODMU</name>
<dbReference type="GeneTree" id="ENSGT00990000205219"/>
<feature type="transmembrane region" description="Helical" evidence="1">
    <location>
        <begin position="56"/>
        <end position="77"/>
    </location>
</feature>
<reference evidence="2 3" key="1">
    <citation type="journal article" date="2019" name="Proc. Natl. Acad. Sci. U.S.A.">
        <title>Regulatory changes in pterin and carotenoid genes underlie balanced color polymorphisms in the wall lizard.</title>
        <authorList>
            <person name="Andrade P."/>
            <person name="Pinho C."/>
            <person name="Perez I de Lanuza G."/>
            <person name="Afonso S."/>
            <person name="Brejcha J."/>
            <person name="Rubin C.J."/>
            <person name="Wallerman O."/>
            <person name="Pereira P."/>
            <person name="Sabatino S.J."/>
            <person name="Bellati A."/>
            <person name="Pellitteri-Rosa D."/>
            <person name="Bosakova Z."/>
            <person name="Bunikis I."/>
            <person name="Carretero M.A."/>
            <person name="Feiner N."/>
            <person name="Marsik P."/>
            <person name="Pauperio F."/>
            <person name="Salvi D."/>
            <person name="Soler L."/>
            <person name="While G.M."/>
            <person name="Uller T."/>
            <person name="Font E."/>
            <person name="Andersson L."/>
            <person name="Carneiro M."/>
        </authorList>
    </citation>
    <scope>NUCLEOTIDE SEQUENCE</scope>
</reference>
<evidence type="ECO:0000256" key="1">
    <source>
        <dbReference type="SAM" id="Phobius"/>
    </source>
</evidence>